<feature type="compositionally biased region" description="Basic and acidic residues" evidence="1">
    <location>
        <begin position="297"/>
        <end position="329"/>
    </location>
</feature>
<dbReference type="KEGG" id="kdj:28963942"/>
<organism evidence="3">
    <name type="scientific">Kwoniella dejecticola CBS 10117</name>
    <dbReference type="NCBI Taxonomy" id="1296121"/>
    <lineage>
        <taxon>Eukaryota</taxon>
        <taxon>Fungi</taxon>
        <taxon>Dikarya</taxon>
        <taxon>Basidiomycota</taxon>
        <taxon>Agaricomycotina</taxon>
        <taxon>Tremellomycetes</taxon>
        <taxon>Tremellales</taxon>
        <taxon>Cryptococcaceae</taxon>
        <taxon>Kwoniella</taxon>
    </lineage>
</organism>
<dbReference type="GeneID" id="28963942"/>
<dbReference type="RefSeq" id="XP_018266268.1">
    <property type="nucleotide sequence ID" value="XM_018403614.1"/>
</dbReference>
<dbReference type="EMBL" id="CP144530">
    <property type="protein sequence ID" value="WWC57707.1"/>
    <property type="molecule type" value="Genomic_DNA"/>
</dbReference>
<evidence type="ECO:0000313" key="3">
    <source>
        <dbReference type="EMBL" id="OBR88426.1"/>
    </source>
</evidence>
<protein>
    <submittedName>
        <fullName evidence="3">Uncharacterized protein</fullName>
    </submittedName>
</protein>
<evidence type="ECO:0000256" key="2">
    <source>
        <dbReference type="SAM" id="Phobius"/>
    </source>
</evidence>
<dbReference type="STRING" id="1296121.A0A1A6AEC3"/>
<dbReference type="OrthoDB" id="2576613at2759"/>
<feature type="compositionally biased region" description="Basic and acidic residues" evidence="1">
    <location>
        <begin position="398"/>
        <end position="410"/>
    </location>
</feature>
<keyword evidence="2" id="KW-0812">Transmembrane</keyword>
<evidence type="ECO:0000313" key="5">
    <source>
        <dbReference type="Proteomes" id="UP000078595"/>
    </source>
</evidence>
<feature type="compositionally biased region" description="Low complexity" evidence="1">
    <location>
        <begin position="277"/>
        <end position="291"/>
    </location>
</feature>
<evidence type="ECO:0000313" key="4">
    <source>
        <dbReference type="EMBL" id="WWC57707.1"/>
    </source>
</evidence>
<keyword evidence="5" id="KW-1185">Reference proteome</keyword>
<evidence type="ECO:0000256" key="1">
    <source>
        <dbReference type="SAM" id="MobiDB-lite"/>
    </source>
</evidence>
<reference evidence="4" key="3">
    <citation type="submission" date="2024-02" db="EMBL/GenBank/DDBJ databases">
        <title>Comparative genomics of Cryptococcus and Kwoniella reveals pathogenesis evolution and contrasting modes of karyotype evolution via chromosome fusion or intercentromeric recombination.</title>
        <authorList>
            <person name="Coelho M.A."/>
            <person name="David-Palma M."/>
            <person name="Shea T."/>
            <person name="Bowers K."/>
            <person name="McGinley-Smith S."/>
            <person name="Mohammad A.W."/>
            <person name="Gnirke A."/>
            <person name="Yurkov A.M."/>
            <person name="Nowrousian M."/>
            <person name="Sun S."/>
            <person name="Cuomo C.A."/>
            <person name="Heitman J."/>
        </authorList>
    </citation>
    <scope>NUCLEOTIDE SEQUENCE</scope>
    <source>
        <strain evidence="4">CBS 10117</strain>
    </source>
</reference>
<name>A0A1A6AEC3_9TREE</name>
<sequence length="465" mass="51550">MQGHPNVPRVRHGYSPPRQPAYNYAPPPMNAVPPVPPVAPSISITPTPLVEAAAGPYGVTPSILPGPFILLLLLPSIPLLLFSLGARPPDTSHLPFSTSDVFTTGAFVTVTMTIVICLGVYPEAGGAVWEFIRDGGKGSMNMNMNERYWQTVRSWAGGLSGRADPSVLPYSSTNVRNPAVSEWMWKWTFDERYRRWAKIRVPAPASAQPMHIRPSPKGVQALTARHLKALREAFPNLYSEYKPRLVPSLLVISFAIFLVILLIGGVLGSAYDKDWKSSSSSGEGRSSSSASKLPSWVERELRKRKEEKPEQTLKRTKEESKKELDSYKKMKDPEGLKKFQKKREAEIEVLKKELAKRKLPLVGLEDKKKSKRSKSKDGEDRHHDKKKKKKTGDNEEESEHKSMSRSERVKNMLLGEKAAKKAPDTNAIADAGPGWEIADPSLAQNTLAKSEMNAQQMAQKLKGGG</sequence>
<feature type="transmembrane region" description="Helical" evidence="2">
    <location>
        <begin position="68"/>
        <end position="86"/>
    </location>
</feature>
<feature type="region of interest" description="Disordered" evidence="1">
    <location>
        <begin position="417"/>
        <end position="436"/>
    </location>
</feature>
<accession>A0A1A6AEC3</accession>
<feature type="region of interest" description="Disordered" evidence="1">
    <location>
        <begin position="360"/>
        <end position="410"/>
    </location>
</feature>
<feature type="region of interest" description="Disordered" evidence="1">
    <location>
        <begin position="277"/>
        <end position="329"/>
    </location>
</feature>
<keyword evidence="2" id="KW-1133">Transmembrane helix</keyword>
<feature type="transmembrane region" description="Helical" evidence="2">
    <location>
        <begin position="106"/>
        <end position="132"/>
    </location>
</feature>
<proteinExistence type="predicted"/>
<reference evidence="3" key="1">
    <citation type="submission" date="2013-07" db="EMBL/GenBank/DDBJ databases">
        <title>The Genome Sequence of Cryptococcus dejecticola CBS10117.</title>
        <authorList>
            <consortium name="The Broad Institute Genome Sequencing Platform"/>
            <person name="Cuomo C."/>
            <person name="Litvintseva A."/>
            <person name="Chen Y."/>
            <person name="Heitman J."/>
            <person name="Sun S."/>
            <person name="Springer D."/>
            <person name="Dromer F."/>
            <person name="Young S.K."/>
            <person name="Zeng Q."/>
            <person name="Gargeya S."/>
            <person name="Fitzgerald M."/>
            <person name="Abouelleil A."/>
            <person name="Alvarado L."/>
            <person name="Berlin A.M."/>
            <person name="Chapman S.B."/>
            <person name="Dewar J."/>
            <person name="Goldberg J."/>
            <person name="Griggs A."/>
            <person name="Gujja S."/>
            <person name="Hansen M."/>
            <person name="Howarth C."/>
            <person name="Imamovic A."/>
            <person name="Larimer J."/>
            <person name="McCowan C."/>
            <person name="Murphy C."/>
            <person name="Pearson M."/>
            <person name="Priest M."/>
            <person name="Roberts A."/>
            <person name="Saif S."/>
            <person name="Shea T."/>
            <person name="Sykes S."/>
            <person name="Wortman J."/>
            <person name="Nusbaum C."/>
            <person name="Birren B."/>
        </authorList>
    </citation>
    <scope>NUCLEOTIDE SEQUENCE [LARGE SCALE GENOMIC DNA]</scope>
    <source>
        <strain evidence="3">CBS 10117</strain>
    </source>
</reference>
<dbReference type="Proteomes" id="UP000078595">
    <property type="component" value="Chromosome 1"/>
</dbReference>
<reference evidence="4" key="2">
    <citation type="submission" date="2013-07" db="EMBL/GenBank/DDBJ databases">
        <authorList>
            <consortium name="The Broad Institute Genome Sequencing Platform"/>
            <person name="Cuomo C."/>
            <person name="Litvintseva A."/>
            <person name="Chen Y."/>
            <person name="Heitman J."/>
            <person name="Sun S."/>
            <person name="Springer D."/>
            <person name="Dromer F."/>
            <person name="Young S.K."/>
            <person name="Zeng Q."/>
            <person name="Gargeya S."/>
            <person name="Fitzgerald M."/>
            <person name="Abouelleil A."/>
            <person name="Alvarado L."/>
            <person name="Berlin A.M."/>
            <person name="Chapman S.B."/>
            <person name="Dewar J."/>
            <person name="Goldberg J."/>
            <person name="Griggs A."/>
            <person name="Gujja S."/>
            <person name="Hansen M."/>
            <person name="Howarth C."/>
            <person name="Imamovic A."/>
            <person name="Larimer J."/>
            <person name="McCowan C."/>
            <person name="Murphy C."/>
            <person name="Pearson M."/>
            <person name="Priest M."/>
            <person name="Roberts A."/>
            <person name="Saif S."/>
            <person name="Shea T."/>
            <person name="Sykes S."/>
            <person name="Wortman J."/>
            <person name="Nusbaum C."/>
            <person name="Birren B."/>
        </authorList>
    </citation>
    <scope>NUCLEOTIDE SEQUENCE</scope>
    <source>
        <strain evidence="4">CBS 10117</strain>
    </source>
</reference>
<dbReference type="AlphaFoldDB" id="A0A1A6AEC3"/>
<dbReference type="VEuPathDB" id="FungiDB:I303_00243"/>
<gene>
    <name evidence="3" type="ORF">I303_00243</name>
    <name evidence="4" type="ORF">I303_100241</name>
</gene>
<keyword evidence="2" id="KW-0472">Membrane</keyword>
<feature type="transmembrane region" description="Helical" evidence="2">
    <location>
        <begin position="249"/>
        <end position="271"/>
    </location>
</feature>
<dbReference type="EMBL" id="KI894027">
    <property type="protein sequence ID" value="OBR88426.1"/>
    <property type="molecule type" value="Genomic_DNA"/>
</dbReference>